<dbReference type="GO" id="GO:0030332">
    <property type="term" value="F:cyclin binding"/>
    <property type="evidence" value="ECO:0007669"/>
    <property type="project" value="TreeGrafter"/>
</dbReference>
<evidence type="ECO:0000313" key="9">
    <source>
        <dbReference type="Proteomes" id="UP001275084"/>
    </source>
</evidence>
<keyword evidence="8" id="KW-0418">Kinase</keyword>
<evidence type="ECO:0000256" key="6">
    <source>
        <dbReference type="SAM" id="MobiDB-lite"/>
    </source>
</evidence>
<dbReference type="SUPFAM" id="SSF56112">
    <property type="entry name" value="Protein kinase-like (PK-like)"/>
    <property type="match status" value="1"/>
</dbReference>
<evidence type="ECO:0000256" key="3">
    <source>
        <dbReference type="ARBA" id="ARBA00022840"/>
    </source>
</evidence>
<dbReference type="InterPro" id="IPR050108">
    <property type="entry name" value="CDK"/>
</dbReference>
<dbReference type="Gene3D" id="1.10.510.10">
    <property type="entry name" value="Transferase(Phosphotransferase) domain 1"/>
    <property type="match status" value="1"/>
</dbReference>
<keyword evidence="8" id="KW-0808">Transferase</keyword>
<comment type="catalytic activity">
    <reaction evidence="5">
        <text>L-seryl-[protein] + ATP = O-phospho-L-seryl-[protein] + ADP + H(+)</text>
        <dbReference type="Rhea" id="RHEA:17989"/>
        <dbReference type="Rhea" id="RHEA-COMP:9863"/>
        <dbReference type="Rhea" id="RHEA-COMP:11604"/>
        <dbReference type="ChEBI" id="CHEBI:15378"/>
        <dbReference type="ChEBI" id="CHEBI:29999"/>
        <dbReference type="ChEBI" id="CHEBI:30616"/>
        <dbReference type="ChEBI" id="CHEBI:83421"/>
        <dbReference type="ChEBI" id="CHEBI:456216"/>
        <dbReference type="EC" id="2.7.11.22"/>
    </reaction>
</comment>
<evidence type="ECO:0000256" key="5">
    <source>
        <dbReference type="ARBA" id="ARBA00048367"/>
    </source>
</evidence>
<evidence type="ECO:0000256" key="1">
    <source>
        <dbReference type="ARBA" id="ARBA00012425"/>
    </source>
</evidence>
<name>A0AAJ0HH89_9PEZI</name>
<dbReference type="Gene3D" id="3.30.200.20">
    <property type="entry name" value="Phosphorylase Kinase, domain 1"/>
    <property type="match status" value="1"/>
</dbReference>
<evidence type="ECO:0000259" key="7">
    <source>
        <dbReference type="PROSITE" id="PS50011"/>
    </source>
</evidence>
<gene>
    <name evidence="8" type="ORF">B0T25DRAFT_454696</name>
</gene>
<keyword evidence="9" id="KW-1185">Reference proteome</keyword>
<dbReference type="GO" id="GO:0005634">
    <property type="term" value="C:nucleus"/>
    <property type="evidence" value="ECO:0007669"/>
    <property type="project" value="TreeGrafter"/>
</dbReference>
<dbReference type="GO" id="GO:0010468">
    <property type="term" value="P:regulation of gene expression"/>
    <property type="evidence" value="ECO:0007669"/>
    <property type="project" value="TreeGrafter"/>
</dbReference>
<dbReference type="EC" id="2.7.11.22" evidence="1"/>
<keyword evidence="2" id="KW-0547">Nucleotide-binding</keyword>
<dbReference type="PROSITE" id="PS50011">
    <property type="entry name" value="PROTEIN_KINASE_DOM"/>
    <property type="match status" value="1"/>
</dbReference>
<organism evidence="8 9">
    <name type="scientific">Lasiosphaeria hispida</name>
    <dbReference type="NCBI Taxonomy" id="260671"/>
    <lineage>
        <taxon>Eukaryota</taxon>
        <taxon>Fungi</taxon>
        <taxon>Dikarya</taxon>
        <taxon>Ascomycota</taxon>
        <taxon>Pezizomycotina</taxon>
        <taxon>Sordariomycetes</taxon>
        <taxon>Sordariomycetidae</taxon>
        <taxon>Sordariales</taxon>
        <taxon>Lasiosphaeriaceae</taxon>
        <taxon>Lasiosphaeria</taxon>
    </lineage>
</organism>
<dbReference type="PANTHER" id="PTHR24056">
    <property type="entry name" value="CELL DIVISION PROTEIN KINASE"/>
    <property type="match status" value="1"/>
</dbReference>
<dbReference type="GO" id="GO:0010389">
    <property type="term" value="P:regulation of G2/M transition of mitotic cell cycle"/>
    <property type="evidence" value="ECO:0007669"/>
    <property type="project" value="TreeGrafter"/>
</dbReference>
<dbReference type="PANTHER" id="PTHR24056:SF576">
    <property type="entry name" value="SERINE_THREONINE-PROTEIN KINASE CSK1"/>
    <property type="match status" value="1"/>
</dbReference>
<dbReference type="FunFam" id="1.10.510.10:FF:001300">
    <property type="entry name" value="Serine/threonine-protein kinase csk1"/>
    <property type="match status" value="1"/>
</dbReference>
<sequence>MSSTSDWRSSLTASERYENIQRLAQEAASAGLSQTAFATENEAYKSAASRDEYDASCRLSVARASPGLLAPDTAPDVSSDGQVDSSDETGIRIGQYQGCHYIDSGVTAEVYRSGDRALKVIVETTNIEPHSPAREAKILEMLERPCIPLLETFWDQEQRFVLVFPYMPLTLGGLLEQGPLSEAQVRRVFIDLFTALRHIHGLGIIHRDIKPSALLLCSPDGPAYLSDFGTSWHPSLSADTEPADEKILDIGTGPYRAPEVLFGNQSYGPAVDMWGAGTMLAECCRRPPKPLFESRAAHEDGNQLGLILSIFKTMGSPTRESWPEAVKFRTPPFDMYRVFEERPWDVVLFDVPPKWRDLVAALVRYDSGRATAEQVSLPQKRGLRRS</sequence>
<dbReference type="InterPro" id="IPR011009">
    <property type="entry name" value="Kinase-like_dom_sf"/>
</dbReference>
<dbReference type="GO" id="GO:0000307">
    <property type="term" value="C:cyclin-dependent protein kinase holoenzyme complex"/>
    <property type="evidence" value="ECO:0007669"/>
    <property type="project" value="TreeGrafter"/>
</dbReference>
<dbReference type="Proteomes" id="UP001275084">
    <property type="component" value="Unassembled WGS sequence"/>
</dbReference>
<keyword evidence="3" id="KW-0067">ATP-binding</keyword>
<dbReference type="AlphaFoldDB" id="A0AAJ0HH89"/>
<dbReference type="GO" id="GO:0005737">
    <property type="term" value="C:cytoplasm"/>
    <property type="evidence" value="ECO:0007669"/>
    <property type="project" value="TreeGrafter"/>
</dbReference>
<dbReference type="InterPro" id="IPR000719">
    <property type="entry name" value="Prot_kinase_dom"/>
</dbReference>
<feature type="region of interest" description="Disordered" evidence="6">
    <location>
        <begin position="69"/>
        <end position="88"/>
    </location>
</feature>
<dbReference type="GO" id="GO:0004693">
    <property type="term" value="F:cyclin-dependent protein serine/threonine kinase activity"/>
    <property type="evidence" value="ECO:0007669"/>
    <property type="project" value="UniProtKB-EC"/>
</dbReference>
<dbReference type="GO" id="GO:0005524">
    <property type="term" value="F:ATP binding"/>
    <property type="evidence" value="ECO:0007669"/>
    <property type="project" value="UniProtKB-KW"/>
</dbReference>
<comment type="caution">
    <text evidence="8">The sequence shown here is derived from an EMBL/GenBank/DDBJ whole genome shotgun (WGS) entry which is preliminary data.</text>
</comment>
<comment type="catalytic activity">
    <reaction evidence="4">
        <text>L-threonyl-[protein] + ATP = O-phospho-L-threonyl-[protein] + ADP + H(+)</text>
        <dbReference type="Rhea" id="RHEA:46608"/>
        <dbReference type="Rhea" id="RHEA-COMP:11060"/>
        <dbReference type="Rhea" id="RHEA-COMP:11605"/>
        <dbReference type="ChEBI" id="CHEBI:15378"/>
        <dbReference type="ChEBI" id="CHEBI:30013"/>
        <dbReference type="ChEBI" id="CHEBI:30616"/>
        <dbReference type="ChEBI" id="CHEBI:61977"/>
        <dbReference type="ChEBI" id="CHEBI:456216"/>
        <dbReference type="EC" id="2.7.11.22"/>
    </reaction>
</comment>
<protein>
    <recommendedName>
        <fullName evidence="1">cyclin-dependent kinase</fullName>
        <ecNumber evidence="1">2.7.11.22</ecNumber>
    </recommendedName>
</protein>
<reference evidence="8" key="1">
    <citation type="journal article" date="2023" name="Mol. Phylogenet. Evol.">
        <title>Genome-scale phylogeny and comparative genomics of the fungal order Sordariales.</title>
        <authorList>
            <person name="Hensen N."/>
            <person name="Bonometti L."/>
            <person name="Westerberg I."/>
            <person name="Brannstrom I.O."/>
            <person name="Guillou S."/>
            <person name="Cros-Aarteil S."/>
            <person name="Calhoun S."/>
            <person name="Haridas S."/>
            <person name="Kuo A."/>
            <person name="Mondo S."/>
            <person name="Pangilinan J."/>
            <person name="Riley R."/>
            <person name="LaButti K."/>
            <person name="Andreopoulos B."/>
            <person name="Lipzen A."/>
            <person name="Chen C."/>
            <person name="Yan M."/>
            <person name="Daum C."/>
            <person name="Ng V."/>
            <person name="Clum A."/>
            <person name="Steindorff A."/>
            <person name="Ohm R.A."/>
            <person name="Martin F."/>
            <person name="Silar P."/>
            <person name="Natvig D.O."/>
            <person name="Lalanne C."/>
            <person name="Gautier V."/>
            <person name="Ament-Velasquez S.L."/>
            <person name="Kruys A."/>
            <person name="Hutchinson M.I."/>
            <person name="Powell A.J."/>
            <person name="Barry K."/>
            <person name="Miller A.N."/>
            <person name="Grigoriev I.V."/>
            <person name="Debuchy R."/>
            <person name="Gladieux P."/>
            <person name="Hiltunen Thoren M."/>
            <person name="Johannesson H."/>
        </authorList>
    </citation>
    <scope>NUCLEOTIDE SEQUENCE</scope>
    <source>
        <strain evidence="8">CBS 955.72</strain>
    </source>
</reference>
<feature type="domain" description="Protein kinase" evidence="7">
    <location>
        <begin position="96"/>
        <end position="386"/>
    </location>
</feature>
<proteinExistence type="predicted"/>
<dbReference type="GO" id="GO:0007165">
    <property type="term" value="P:signal transduction"/>
    <property type="evidence" value="ECO:0007669"/>
    <property type="project" value="TreeGrafter"/>
</dbReference>
<evidence type="ECO:0000256" key="4">
    <source>
        <dbReference type="ARBA" id="ARBA00047811"/>
    </source>
</evidence>
<reference evidence="8" key="2">
    <citation type="submission" date="2023-06" db="EMBL/GenBank/DDBJ databases">
        <authorList>
            <consortium name="Lawrence Berkeley National Laboratory"/>
            <person name="Haridas S."/>
            <person name="Hensen N."/>
            <person name="Bonometti L."/>
            <person name="Westerberg I."/>
            <person name="Brannstrom I.O."/>
            <person name="Guillou S."/>
            <person name="Cros-Aarteil S."/>
            <person name="Calhoun S."/>
            <person name="Kuo A."/>
            <person name="Mondo S."/>
            <person name="Pangilinan J."/>
            <person name="Riley R."/>
            <person name="Labutti K."/>
            <person name="Andreopoulos B."/>
            <person name="Lipzen A."/>
            <person name="Chen C."/>
            <person name="Yanf M."/>
            <person name="Daum C."/>
            <person name="Ng V."/>
            <person name="Clum A."/>
            <person name="Steindorff A."/>
            <person name="Ohm R."/>
            <person name="Martin F."/>
            <person name="Silar P."/>
            <person name="Natvig D."/>
            <person name="Lalanne C."/>
            <person name="Gautier V."/>
            <person name="Ament-Velasquez S.L."/>
            <person name="Kruys A."/>
            <person name="Hutchinson M.I."/>
            <person name="Powell A.J."/>
            <person name="Barry K."/>
            <person name="Miller A.N."/>
            <person name="Grigoriev I.V."/>
            <person name="Debuchy R."/>
            <person name="Gladieux P."/>
            <person name="Thoren M.H."/>
            <person name="Johannesson H."/>
        </authorList>
    </citation>
    <scope>NUCLEOTIDE SEQUENCE</scope>
    <source>
        <strain evidence="8">CBS 955.72</strain>
    </source>
</reference>
<evidence type="ECO:0000313" key="8">
    <source>
        <dbReference type="EMBL" id="KAK3352667.1"/>
    </source>
</evidence>
<dbReference type="GO" id="GO:0000082">
    <property type="term" value="P:G1/S transition of mitotic cell cycle"/>
    <property type="evidence" value="ECO:0007669"/>
    <property type="project" value="TreeGrafter"/>
</dbReference>
<dbReference type="Pfam" id="PF00069">
    <property type="entry name" value="Pkinase"/>
    <property type="match status" value="1"/>
</dbReference>
<accession>A0AAJ0HH89</accession>
<dbReference type="EMBL" id="JAUIQD010000004">
    <property type="protein sequence ID" value="KAK3352667.1"/>
    <property type="molecule type" value="Genomic_DNA"/>
</dbReference>
<evidence type="ECO:0000256" key="2">
    <source>
        <dbReference type="ARBA" id="ARBA00022741"/>
    </source>
</evidence>
<dbReference type="SMART" id="SM00220">
    <property type="entry name" value="S_TKc"/>
    <property type="match status" value="1"/>
</dbReference>